<evidence type="ECO:0000313" key="1">
    <source>
        <dbReference type="EMBL" id="MPC33688.1"/>
    </source>
</evidence>
<evidence type="ECO:0000313" key="2">
    <source>
        <dbReference type="Proteomes" id="UP000324222"/>
    </source>
</evidence>
<comment type="caution">
    <text evidence="1">The sequence shown here is derived from an EMBL/GenBank/DDBJ whole genome shotgun (WGS) entry which is preliminary data.</text>
</comment>
<gene>
    <name evidence="1" type="ORF">E2C01_027046</name>
</gene>
<accession>A0A5B7EK47</accession>
<dbReference type="AlphaFoldDB" id="A0A5B7EK47"/>
<sequence length="66" mass="7993">MVRNNIYVEEVHYGDVAIKTKKGRKRKIITNTWRADEHKNMQGEVIKCLDNMMKRWKNTFSRKLQL</sequence>
<name>A0A5B7EK47_PORTR</name>
<protein>
    <submittedName>
        <fullName evidence="1">Uncharacterized protein</fullName>
    </submittedName>
</protein>
<organism evidence="1 2">
    <name type="scientific">Portunus trituberculatus</name>
    <name type="common">Swimming crab</name>
    <name type="synonym">Neptunus trituberculatus</name>
    <dbReference type="NCBI Taxonomy" id="210409"/>
    <lineage>
        <taxon>Eukaryota</taxon>
        <taxon>Metazoa</taxon>
        <taxon>Ecdysozoa</taxon>
        <taxon>Arthropoda</taxon>
        <taxon>Crustacea</taxon>
        <taxon>Multicrustacea</taxon>
        <taxon>Malacostraca</taxon>
        <taxon>Eumalacostraca</taxon>
        <taxon>Eucarida</taxon>
        <taxon>Decapoda</taxon>
        <taxon>Pleocyemata</taxon>
        <taxon>Brachyura</taxon>
        <taxon>Eubrachyura</taxon>
        <taxon>Portunoidea</taxon>
        <taxon>Portunidae</taxon>
        <taxon>Portuninae</taxon>
        <taxon>Portunus</taxon>
    </lineage>
</organism>
<dbReference type="Proteomes" id="UP000324222">
    <property type="component" value="Unassembled WGS sequence"/>
</dbReference>
<proteinExistence type="predicted"/>
<reference evidence="1 2" key="1">
    <citation type="submission" date="2019-05" db="EMBL/GenBank/DDBJ databases">
        <title>Another draft genome of Portunus trituberculatus and its Hox gene families provides insights of decapod evolution.</title>
        <authorList>
            <person name="Jeong J.-H."/>
            <person name="Song I."/>
            <person name="Kim S."/>
            <person name="Choi T."/>
            <person name="Kim D."/>
            <person name="Ryu S."/>
            <person name="Kim W."/>
        </authorList>
    </citation>
    <scope>NUCLEOTIDE SEQUENCE [LARGE SCALE GENOMIC DNA]</scope>
    <source>
        <tissue evidence="1">Muscle</tissue>
    </source>
</reference>
<dbReference type="EMBL" id="VSRR010002884">
    <property type="protein sequence ID" value="MPC33688.1"/>
    <property type="molecule type" value="Genomic_DNA"/>
</dbReference>
<keyword evidence="2" id="KW-1185">Reference proteome</keyword>